<name>Q0U7D2_PHANO</name>
<dbReference type="GeneID" id="5979463"/>
<feature type="region of interest" description="Disordered" evidence="1">
    <location>
        <begin position="110"/>
        <end position="132"/>
    </location>
</feature>
<dbReference type="Proteomes" id="UP000001055">
    <property type="component" value="Unassembled WGS sequence"/>
</dbReference>
<reference evidence="3" key="1">
    <citation type="journal article" date="2007" name="Plant Cell">
        <title>Dothideomycete-plant interactions illuminated by genome sequencing and EST analysis of the wheat pathogen Stagonospora nodorum.</title>
        <authorList>
            <person name="Hane J.K."/>
            <person name="Lowe R.G."/>
            <person name="Solomon P.S."/>
            <person name="Tan K.C."/>
            <person name="Schoch C.L."/>
            <person name="Spatafora J.W."/>
            <person name="Crous P.W."/>
            <person name="Kodira C."/>
            <person name="Birren B.W."/>
            <person name="Galagan J.E."/>
            <person name="Torriani S.F."/>
            <person name="McDonald B.A."/>
            <person name="Oliver R.P."/>
        </authorList>
    </citation>
    <scope>NUCLEOTIDE SEQUENCE [LARGE SCALE GENOMIC DNA]</scope>
    <source>
        <strain evidence="3">SN15 / ATCC MYA-4574 / FGSC 10173</strain>
    </source>
</reference>
<dbReference type="HOGENOM" id="CLU_1678554_0_0_1"/>
<protein>
    <submittedName>
        <fullName evidence="2">Uncharacterized protein</fullName>
    </submittedName>
</protein>
<gene>
    <name evidence="2" type="ORF">SNOG_12332</name>
</gene>
<evidence type="ECO:0000313" key="3">
    <source>
        <dbReference type="Proteomes" id="UP000001055"/>
    </source>
</evidence>
<evidence type="ECO:0000256" key="1">
    <source>
        <dbReference type="SAM" id="MobiDB-lite"/>
    </source>
</evidence>
<feature type="compositionally biased region" description="Basic and acidic residues" evidence="1">
    <location>
        <begin position="110"/>
        <end position="121"/>
    </location>
</feature>
<evidence type="ECO:0000313" key="2">
    <source>
        <dbReference type="EMBL" id="EAT80145.1"/>
    </source>
</evidence>
<sequence length="157" mass="17102">MDPAYTAEYVSLAHVAPKQETHHLDQMPTDLISPAPNQCSEESRQRERNFSAPPVPLSMDVVASCEDWACSERPREASDRASRHVNLTLRLPTVDTNAAAALPKGIVIEPMKKSDPSDGARVRQAPSFGGSEDARVSQAMGVSCYMKTLMSTYIRGG</sequence>
<accession>Q0U7D2</accession>
<organism evidence="2 3">
    <name type="scientific">Phaeosphaeria nodorum (strain SN15 / ATCC MYA-4574 / FGSC 10173)</name>
    <name type="common">Glume blotch fungus</name>
    <name type="synonym">Parastagonospora nodorum</name>
    <dbReference type="NCBI Taxonomy" id="321614"/>
    <lineage>
        <taxon>Eukaryota</taxon>
        <taxon>Fungi</taxon>
        <taxon>Dikarya</taxon>
        <taxon>Ascomycota</taxon>
        <taxon>Pezizomycotina</taxon>
        <taxon>Dothideomycetes</taxon>
        <taxon>Pleosporomycetidae</taxon>
        <taxon>Pleosporales</taxon>
        <taxon>Pleosporineae</taxon>
        <taxon>Phaeosphaeriaceae</taxon>
        <taxon>Parastagonospora</taxon>
    </lineage>
</organism>
<dbReference type="EMBL" id="CH445346">
    <property type="protein sequence ID" value="EAT80145.1"/>
    <property type="molecule type" value="Genomic_DNA"/>
</dbReference>
<proteinExistence type="predicted"/>
<dbReference type="AlphaFoldDB" id="Q0U7D2"/>
<dbReference type="RefSeq" id="XP_001802554.1">
    <property type="nucleotide sequence ID" value="XM_001802502.1"/>
</dbReference>
<feature type="region of interest" description="Disordered" evidence="1">
    <location>
        <begin position="27"/>
        <end position="56"/>
    </location>
</feature>
<dbReference type="InParanoid" id="Q0U7D2"/>
<dbReference type="KEGG" id="pno:SNOG_12332"/>